<evidence type="ECO:0000313" key="3">
    <source>
        <dbReference type="Proteomes" id="UP001152795"/>
    </source>
</evidence>
<dbReference type="EMBL" id="CACRXK020001328">
    <property type="protein sequence ID" value="CAB3988467.1"/>
    <property type="molecule type" value="Genomic_DNA"/>
</dbReference>
<dbReference type="AlphaFoldDB" id="A0A6S7GPS4"/>
<proteinExistence type="predicted"/>
<evidence type="ECO:0000313" key="2">
    <source>
        <dbReference type="EMBL" id="CAB3988467.1"/>
    </source>
</evidence>
<feature type="region of interest" description="Disordered" evidence="1">
    <location>
        <begin position="123"/>
        <end position="150"/>
    </location>
</feature>
<dbReference type="Proteomes" id="UP001152795">
    <property type="component" value="Unassembled WGS sequence"/>
</dbReference>
<accession>A0A6S7GPS4</accession>
<organism evidence="2 3">
    <name type="scientific">Paramuricea clavata</name>
    <name type="common">Red gorgonian</name>
    <name type="synonym">Violescent sea-whip</name>
    <dbReference type="NCBI Taxonomy" id="317549"/>
    <lineage>
        <taxon>Eukaryota</taxon>
        <taxon>Metazoa</taxon>
        <taxon>Cnidaria</taxon>
        <taxon>Anthozoa</taxon>
        <taxon>Octocorallia</taxon>
        <taxon>Malacalcyonacea</taxon>
        <taxon>Plexauridae</taxon>
        <taxon>Paramuricea</taxon>
    </lineage>
</organism>
<name>A0A6S7GPS4_PARCT</name>
<feature type="compositionally biased region" description="Polar residues" evidence="1">
    <location>
        <begin position="123"/>
        <end position="141"/>
    </location>
</feature>
<gene>
    <name evidence="2" type="ORF">PACLA_8A074414</name>
</gene>
<keyword evidence="3" id="KW-1185">Reference proteome</keyword>
<sequence length="371" mass="41533">MFVCPRHRANLGEYWGNQSRSSACQYPEHRGKKKGVKNDRVVSVKIAREVQQMFAVIIPVGMAICNSCRKRHNEKLKEYQSSCLEEDDTQDDGLKPQSRKCKEVTIGAITSYAVPATPLAVASTSEDPTWTPGNWRTVENSESSDEAESRPDAVLNAYNDSMAKIASLSDARVVSLESRLQSDWASASENEKARWEKHVDEACRAVCRVIAPKASYELLAAYRKSSVPGKAENHPRTQAENALVAAYQNAPTKSLKTHILSIYAPRYTAKELKSMHGEFEQLSDRQIKKAKAHAKTVGAGLTLPKIVHHRTRIDLSKLNHFLTFADQPYFYQDVSYGTRMLKLQSGERAQIMMPNVVRTVTRSTMIEQTSG</sequence>
<comment type="caution">
    <text evidence="2">The sequence shown here is derived from an EMBL/GenBank/DDBJ whole genome shotgun (WGS) entry which is preliminary data.</text>
</comment>
<evidence type="ECO:0000256" key="1">
    <source>
        <dbReference type="SAM" id="MobiDB-lite"/>
    </source>
</evidence>
<reference evidence="2" key="1">
    <citation type="submission" date="2020-04" db="EMBL/GenBank/DDBJ databases">
        <authorList>
            <person name="Alioto T."/>
            <person name="Alioto T."/>
            <person name="Gomez Garrido J."/>
        </authorList>
    </citation>
    <scope>NUCLEOTIDE SEQUENCE</scope>
    <source>
        <strain evidence="2">A484AB</strain>
    </source>
</reference>
<protein>
    <submittedName>
        <fullName evidence="2">Uncharacterized protein</fullName>
    </submittedName>
</protein>
<dbReference type="OrthoDB" id="6154384at2759"/>